<feature type="domain" description="Cytochrome c" evidence="4">
    <location>
        <begin position="40"/>
        <end position="132"/>
    </location>
</feature>
<dbReference type="GO" id="GO:0009055">
    <property type="term" value="F:electron transfer activity"/>
    <property type="evidence" value="ECO:0007669"/>
    <property type="project" value="InterPro"/>
</dbReference>
<evidence type="ECO:0000256" key="2">
    <source>
        <dbReference type="ARBA" id="ARBA00022723"/>
    </source>
</evidence>
<keyword evidence="2" id="KW-0479">Metal-binding</keyword>
<evidence type="ECO:0000256" key="3">
    <source>
        <dbReference type="ARBA" id="ARBA00023004"/>
    </source>
</evidence>
<dbReference type="Pfam" id="PF00034">
    <property type="entry name" value="Cytochrom_C"/>
    <property type="match status" value="1"/>
</dbReference>
<name>X0VQJ3_9ZZZZ</name>
<evidence type="ECO:0000313" key="5">
    <source>
        <dbReference type="EMBL" id="GAG20465.1"/>
    </source>
</evidence>
<dbReference type="InterPro" id="IPR036909">
    <property type="entry name" value="Cyt_c-like_dom_sf"/>
</dbReference>
<dbReference type="PROSITE" id="PS51007">
    <property type="entry name" value="CYTC"/>
    <property type="match status" value="1"/>
</dbReference>
<evidence type="ECO:0000256" key="1">
    <source>
        <dbReference type="ARBA" id="ARBA00022617"/>
    </source>
</evidence>
<evidence type="ECO:0000259" key="4">
    <source>
        <dbReference type="PROSITE" id="PS51007"/>
    </source>
</evidence>
<feature type="non-terminal residue" evidence="5">
    <location>
        <position position="1"/>
    </location>
</feature>
<reference evidence="5" key="1">
    <citation type="journal article" date="2014" name="Front. Microbiol.">
        <title>High frequency of phylogenetically diverse reductive dehalogenase-homologous genes in deep subseafloor sedimentary metagenomes.</title>
        <authorList>
            <person name="Kawai M."/>
            <person name="Futagami T."/>
            <person name="Toyoda A."/>
            <person name="Takaki Y."/>
            <person name="Nishi S."/>
            <person name="Hori S."/>
            <person name="Arai W."/>
            <person name="Tsubouchi T."/>
            <person name="Morono Y."/>
            <person name="Uchiyama I."/>
            <person name="Ito T."/>
            <person name="Fujiyama A."/>
            <person name="Inagaki F."/>
            <person name="Takami H."/>
        </authorList>
    </citation>
    <scope>NUCLEOTIDE SEQUENCE</scope>
    <source>
        <strain evidence="5">Expedition CK06-06</strain>
    </source>
</reference>
<gene>
    <name evidence="5" type="ORF">S01H1_58549</name>
</gene>
<dbReference type="GO" id="GO:0046872">
    <property type="term" value="F:metal ion binding"/>
    <property type="evidence" value="ECO:0007669"/>
    <property type="project" value="UniProtKB-KW"/>
</dbReference>
<dbReference type="GO" id="GO:0020037">
    <property type="term" value="F:heme binding"/>
    <property type="evidence" value="ECO:0007669"/>
    <property type="project" value="InterPro"/>
</dbReference>
<keyword evidence="3" id="KW-0408">Iron</keyword>
<dbReference type="EMBL" id="BARS01038249">
    <property type="protein sequence ID" value="GAG20465.1"/>
    <property type="molecule type" value="Genomic_DNA"/>
</dbReference>
<comment type="caution">
    <text evidence="5">The sequence shown here is derived from an EMBL/GenBank/DDBJ whole genome shotgun (WGS) entry which is preliminary data.</text>
</comment>
<proteinExistence type="predicted"/>
<dbReference type="SUPFAM" id="SSF46626">
    <property type="entry name" value="Cytochrome c"/>
    <property type="match status" value="1"/>
</dbReference>
<dbReference type="InterPro" id="IPR009056">
    <property type="entry name" value="Cyt_c-like_dom"/>
</dbReference>
<organism evidence="5">
    <name type="scientific">marine sediment metagenome</name>
    <dbReference type="NCBI Taxonomy" id="412755"/>
    <lineage>
        <taxon>unclassified sequences</taxon>
        <taxon>metagenomes</taxon>
        <taxon>ecological metagenomes</taxon>
    </lineage>
</organism>
<sequence length="134" mass="14582">PAIVFLAAAPVTAQDHVTPTAPADYLAKENPFDVEDEDEGVLKAAKKIYKRKCKKCHGADGDGKGTASEDIEIKPAPFNAPGFLDEKKDGQLYWIVEKGSEGTEMGGFGPGTDTNLSEEDMWKVITYIRSKFSE</sequence>
<dbReference type="AlphaFoldDB" id="X0VQJ3"/>
<accession>X0VQJ3</accession>
<keyword evidence="1" id="KW-0349">Heme</keyword>
<protein>
    <recommendedName>
        <fullName evidence="4">Cytochrome c domain-containing protein</fullName>
    </recommendedName>
</protein>
<dbReference type="Gene3D" id="1.10.760.10">
    <property type="entry name" value="Cytochrome c-like domain"/>
    <property type="match status" value="1"/>
</dbReference>